<accession>A0A2S9XLB1</accession>
<feature type="compositionally biased region" description="Acidic residues" evidence="4">
    <location>
        <begin position="27"/>
        <end position="54"/>
    </location>
</feature>
<feature type="region of interest" description="Disordered" evidence="4">
    <location>
        <begin position="26"/>
        <end position="56"/>
    </location>
</feature>
<dbReference type="NCBIfam" id="TIGR02232">
    <property type="entry name" value="myxo_disulf_rpt"/>
    <property type="match status" value="2"/>
</dbReference>
<dbReference type="PRINTS" id="PR00633">
    <property type="entry name" value="RCCNDNSATION"/>
</dbReference>
<evidence type="ECO:0000313" key="7">
    <source>
        <dbReference type="Proteomes" id="UP000238823"/>
    </source>
</evidence>
<keyword evidence="1 5" id="KW-0732">Signal</keyword>
<evidence type="ECO:0000256" key="3">
    <source>
        <dbReference type="ARBA" id="ARBA00023157"/>
    </source>
</evidence>
<sequence>MKLNSAISLSPLLVLLLGACTETVDLTADDGTGDTDGTETGEQDTSDPAPDDTDMATGGPVCGDGLVEGDEACEPGSEGDEDGLCTPECQLNACGDGYTFPDDFEACDDGNALDDDECTNACEFNVCGDGIIFYGVEGCDDGNDVVGDGCSSSCEPEQVTQIVAGAAHTCALLHTGAVRCWGYNGAGALGYGHTETIGDDDQPAAAGDIDLGGIAVQLSAGMFHTCALLDTGAVRCWGTNYAGQLGIPGSENIGDDEVPAAGGDVVLGGSAVQITSGDSHTCALLDTGKVRCWGYNDRGQLGYGHTETIGDDENPSLAGDVTLGFHSAVQLSAGARQTCAVLEDGALRCWGSADTGALGYGNLDDIGDNETPWSAGNVQLGAKAVQVTTHLRHTCARLETGEVRCWGGPAIGVPHLKNFIGDDEFPTAVGPVDVGGAVLDISTGEDHTCAVLEGGDVRCWGDSSNGQLGYGNTDNVGYSQHPSAVPTVDLGGAAITSVVTGYAHTCALVVDGSVRCWGDNSQGQLGLGNTENVGDDELPVDVDLVRVF</sequence>
<dbReference type="SUPFAM" id="SSF50985">
    <property type="entry name" value="RCC1/BLIP-II"/>
    <property type="match status" value="1"/>
</dbReference>
<dbReference type="PANTHER" id="PTHR45982">
    <property type="entry name" value="REGULATOR OF CHROMOSOME CONDENSATION"/>
    <property type="match status" value="1"/>
</dbReference>
<evidence type="ECO:0000256" key="1">
    <source>
        <dbReference type="ARBA" id="ARBA00022729"/>
    </source>
</evidence>
<dbReference type="InterPro" id="IPR000408">
    <property type="entry name" value="Reg_chr_condens"/>
</dbReference>
<evidence type="ECO:0000256" key="5">
    <source>
        <dbReference type="SAM" id="SignalP"/>
    </source>
</evidence>
<dbReference type="InterPro" id="IPR011936">
    <property type="entry name" value="Myxo_disulph_rpt"/>
</dbReference>
<dbReference type="InterPro" id="IPR009091">
    <property type="entry name" value="RCC1/BLIP-II"/>
</dbReference>
<organism evidence="6 7">
    <name type="scientific">Enhygromyxa salina</name>
    <dbReference type="NCBI Taxonomy" id="215803"/>
    <lineage>
        <taxon>Bacteria</taxon>
        <taxon>Pseudomonadati</taxon>
        <taxon>Myxococcota</taxon>
        <taxon>Polyangia</taxon>
        <taxon>Nannocystales</taxon>
        <taxon>Nannocystaceae</taxon>
        <taxon>Enhygromyxa</taxon>
    </lineage>
</organism>
<evidence type="ECO:0000313" key="6">
    <source>
        <dbReference type="EMBL" id="PRP93632.1"/>
    </source>
</evidence>
<dbReference type="EMBL" id="PVNL01000147">
    <property type="protein sequence ID" value="PRP93632.1"/>
    <property type="molecule type" value="Genomic_DNA"/>
</dbReference>
<reference evidence="6 7" key="1">
    <citation type="submission" date="2018-03" db="EMBL/GenBank/DDBJ databases">
        <title>Draft Genome Sequences of the Obligatory Marine Myxobacteria Enhygromyxa salina SWB007.</title>
        <authorList>
            <person name="Poehlein A."/>
            <person name="Moghaddam J.A."/>
            <person name="Harms H."/>
            <person name="Alanjari M."/>
            <person name="Koenig G.M."/>
            <person name="Daniel R."/>
            <person name="Schaeberle T.F."/>
        </authorList>
    </citation>
    <scope>NUCLEOTIDE SEQUENCE [LARGE SCALE GENOMIC DNA]</scope>
    <source>
        <strain evidence="6 7">SWB007</strain>
    </source>
</reference>
<dbReference type="AlphaFoldDB" id="A0A2S9XLB1"/>
<comment type="caution">
    <text evidence="6">The sequence shown here is derived from an EMBL/GenBank/DDBJ whole genome shotgun (WGS) entry which is preliminary data.</text>
</comment>
<dbReference type="PROSITE" id="PS50012">
    <property type="entry name" value="RCC1_3"/>
    <property type="match status" value="6"/>
</dbReference>
<name>A0A2S9XLB1_9BACT</name>
<dbReference type="GO" id="GO:0005737">
    <property type="term" value="C:cytoplasm"/>
    <property type="evidence" value="ECO:0007669"/>
    <property type="project" value="TreeGrafter"/>
</dbReference>
<feature type="signal peptide" evidence="5">
    <location>
        <begin position="1"/>
        <end position="19"/>
    </location>
</feature>
<feature type="chain" id="PRO_5015535922" evidence="5">
    <location>
        <begin position="20"/>
        <end position="548"/>
    </location>
</feature>
<dbReference type="InterPro" id="IPR051553">
    <property type="entry name" value="Ran_GTPase-activating"/>
</dbReference>
<dbReference type="Pfam" id="PF13948">
    <property type="entry name" value="DUF4215"/>
    <property type="match status" value="1"/>
</dbReference>
<dbReference type="Proteomes" id="UP000238823">
    <property type="component" value="Unassembled WGS sequence"/>
</dbReference>
<evidence type="ECO:0000256" key="2">
    <source>
        <dbReference type="ARBA" id="ARBA00022737"/>
    </source>
</evidence>
<evidence type="ECO:0000256" key="4">
    <source>
        <dbReference type="SAM" id="MobiDB-lite"/>
    </source>
</evidence>
<keyword evidence="2" id="KW-0677">Repeat</keyword>
<gene>
    <name evidence="6" type="ORF">ENSA7_80600</name>
</gene>
<dbReference type="GO" id="GO:0005085">
    <property type="term" value="F:guanyl-nucleotide exchange factor activity"/>
    <property type="evidence" value="ECO:0007669"/>
    <property type="project" value="TreeGrafter"/>
</dbReference>
<proteinExistence type="predicted"/>
<dbReference type="Pfam" id="PF13540">
    <property type="entry name" value="RCC1_2"/>
    <property type="match status" value="6"/>
</dbReference>
<dbReference type="Gene3D" id="2.130.10.30">
    <property type="entry name" value="Regulator of chromosome condensation 1/beta-lactamase-inhibitor protein II"/>
    <property type="match status" value="3"/>
</dbReference>
<protein>
    <submittedName>
        <fullName evidence="6">Regulator of chromosome condensation (RCC1) repeat protein</fullName>
    </submittedName>
</protein>
<dbReference type="PANTHER" id="PTHR45982:SF1">
    <property type="entry name" value="REGULATOR OF CHROMOSOME CONDENSATION"/>
    <property type="match status" value="1"/>
</dbReference>
<dbReference type="PROSITE" id="PS51257">
    <property type="entry name" value="PROKAR_LIPOPROTEIN"/>
    <property type="match status" value="1"/>
</dbReference>
<keyword evidence="3" id="KW-1015">Disulfide bond</keyword>